<feature type="domain" description="F-box associated beta-propeller type 3" evidence="1">
    <location>
        <begin position="46"/>
        <end position="319"/>
    </location>
</feature>
<keyword evidence="3" id="KW-1185">Reference proteome</keyword>
<gene>
    <name evidence="2" type="ORF">AQUCO_00900963v1</name>
</gene>
<organism evidence="2 3">
    <name type="scientific">Aquilegia coerulea</name>
    <name type="common">Rocky mountain columbine</name>
    <dbReference type="NCBI Taxonomy" id="218851"/>
    <lineage>
        <taxon>Eukaryota</taxon>
        <taxon>Viridiplantae</taxon>
        <taxon>Streptophyta</taxon>
        <taxon>Embryophyta</taxon>
        <taxon>Tracheophyta</taxon>
        <taxon>Spermatophyta</taxon>
        <taxon>Magnoliopsida</taxon>
        <taxon>Ranunculales</taxon>
        <taxon>Ranunculaceae</taxon>
        <taxon>Thalictroideae</taxon>
        <taxon>Aquilegia</taxon>
    </lineage>
</organism>
<dbReference type="InterPro" id="IPR017451">
    <property type="entry name" value="F-box-assoc_interact_dom"/>
</dbReference>
<dbReference type="STRING" id="218851.A0A2G5EGC3"/>
<dbReference type="Pfam" id="PF08268">
    <property type="entry name" value="FBA_3"/>
    <property type="match status" value="1"/>
</dbReference>
<proteinExistence type="predicted"/>
<protein>
    <recommendedName>
        <fullName evidence="1">F-box associated beta-propeller type 3 domain-containing protein</fullName>
    </recommendedName>
</protein>
<dbReference type="InterPro" id="IPR013187">
    <property type="entry name" value="F-box-assoc_dom_typ3"/>
</dbReference>
<dbReference type="PANTHER" id="PTHR31672:SF13">
    <property type="entry name" value="F-BOX PROTEIN CPR30-LIKE"/>
    <property type="match status" value="1"/>
</dbReference>
<dbReference type="AlphaFoldDB" id="A0A2G5EGC3"/>
<dbReference type="InParanoid" id="A0A2G5EGC3"/>
<dbReference type="Proteomes" id="UP000230069">
    <property type="component" value="Unassembled WGS sequence"/>
</dbReference>
<dbReference type="InterPro" id="IPR015915">
    <property type="entry name" value="Kelch-typ_b-propeller"/>
</dbReference>
<evidence type="ECO:0000313" key="2">
    <source>
        <dbReference type="EMBL" id="PIA54741.1"/>
    </source>
</evidence>
<accession>A0A2G5EGC3</accession>
<evidence type="ECO:0000259" key="1">
    <source>
        <dbReference type="Pfam" id="PF08268"/>
    </source>
</evidence>
<dbReference type="SUPFAM" id="SSF117281">
    <property type="entry name" value="Kelch motif"/>
    <property type="match status" value="1"/>
</dbReference>
<dbReference type="PANTHER" id="PTHR31672">
    <property type="entry name" value="BNACNNG10540D PROTEIN"/>
    <property type="match status" value="1"/>
</dbReference>
<dbReference type="InterPro" id="IPR050796">
    <property type="entry name" value="SCF_F-box_component"/>
</dbReference>
<sequence length="345" mass="40425">MIAQPTEPKLLPHIKKVSTELNKNLQVMCNSYKSLYLLDNEASDHKDLLSRHTPEITSRRIQFWGSCNGLLLVTTRHHKDDADLLDMYLWNPCTREVVKIPFTETSPKHKADHKIAFGLGYNEVAKDYEILRVLSYSGEVYYSEVEVFSLRTKSWRRIKDIPYILRFISYMVKQGELVNGALHWPAYHCSKPWNNPVLVIAYDFKDEKFREVPLPEYDNTDLIGIHVAALDEYLCVSFQYKNCAEAWIMTEYVWKDSWKKLYNITEASTVCHIDSEHLKPICFMKERSEILLCDHMSLYVYDTKDQSVRGLVVESHPERVYQATTYTESIVPLHRLIEEKTTTEK</sequence>
<name>A0A2G5EGC3_AQUCA</name>
<evidence type="ECO:0000313" key="3">
    <source>
        <dbReference type="Proteomes" id="UP000230069"/>
    </source>
</evidence>
<dbReference type="EMBL" id="KZ305026">
    <property type="protein sequence ID" value="PIA54741.1"/>
    <property type="molecule type" value="Genomic_DNA"/>
</dbReference>
<dbReference type="OrthoDB" id="591557at2759"/>
<dbReference type="NCBIfam" id="TIGR01640">
    <property type="entry name" value="F_box_assoc_1"/>
    <property type="match status" value="1"/>
</dbReference>
<reference evidence="2 3" key="1">
    <citation type="submission" date="2017-09" db="EMBL/GenBank/DDBJ databases">
        <title>WGS assembly of Aquilegia coerulea Goldsmith.</title>
        <authorList>
            <person name="Hodges S."/>
            <person name="Kramer E."/>
            <person name="Nordborg M."/>
            <person name="Tomkins J."/>
            <person name="Borevitz J."/>
            <person name="Derieg N."/>
            <person name="Yan J."/>
            <person name="Mihaltcheva S."/>
            <person name="Hayes R.D."/>
            <person name="Rokhsar D."/>
        </authorList>
    </citation>
    <scope>NUCLEOTIDE SEQUENCE [LARGE SCALE GENOMIC DNA]</scope>
    <source>
        <strain evidence="3">cv. Goldsmith</strain>
    </source>
</reference>